<organism evidence="3 4">
    <name type="scientific">Calicophoron daubneyi</name>
    <name type="common">Rumen fluke</name>
    <name type="synonym">Paramphistomum daubneyi</name>
    <dbReference type="NCBI Taxonomy" id="300641"/>
    <lineage>
        <taxon>Eukaryota</taxon>
        <taxon>Metazoa</taxon>
        <taxon>Spiralia</taxon>
        <taxon>Lophotrochozoa</taxon>
        <taxon>Platyhelminthes</taxon>
        <taxon>Trematoda</taxon>
        <taxon>Digenea</taxon>
        <taxon>Plagiorchiida</taxon>
        <taxon>Pronocephalata</taxon>
        <taxon>Paramphistomoidea</taxon>
        <taxon>Paramphistomidae</taxon>
        <taxon>Calicophoron</taxon>
    </lineage>
</organism>
<dbReference type="PROSITE" id="PS50234">
    <property type="entry name" value="VWFA"/>
    <property type="match status" value="1"/>
</dbReference>
<evidence type="ECO:0000259" key="2">
    <source>
        <dbReference type="PROSITE" id="PS50234"/>
    </source>
</evidence>
<evidence type="ECO:0000256" key="1">
    <source>
        <dbReference type="SAM" id="MobiDB-lite"/>
    </source>
</evidence>
<dbReference type="Gene3D" id="3.40.50.410">
    <property type="entry name" value="von Willebrand factor, type A domain"/>
    <property type="match status" value="1"/>
</dbReference>
<evidence type="ECO:0000313" key="3">
    <source>
        <dbReference type="EMBL" id="CAL5132325.1"/>
    </source>
</evidence>
<gene>
    <name evidence="3" type="ORF">CDAUBV1_LOCUS5161</name>
</gene>
<reference evidence="3" key="1">
    <citation type="submission" date="2024-06" db="EMBL/GenBank/DDBJ databases">
        <authorList>
            <person name="Liu X."/>
            <person name="Lenzi L."/>
            <person name="Haldenby T S."/>
            <person name="Uol C."/>
        </authorList>
    </citation>
    <scope>NUCLEOTIDE SEQUENCE</scope>
</reference>
<feature type="domain" description="VWFA" evidence="2">
    <location>
        <begin position="909"/>
        <end position="1155"/>
    </location>
</feature>
<accession>A0AAV2T6F1</accession>
<feature type="compositionally biased region" description="Basic residues" evidence="1">
    <location>
        <begin position="1090"/>
        <end position="1100"/>
    </location>
</feature>
<dbReference type="Proteomes" id="UP001497525">
    <property type="component" value="Unassembled WGS sequence"/>
</dbReference>
<sequence>MDIKRNPPTSLEYDIDTITKFECGLYSAITDYSSRVKWLMEGTRRTFGLIRGDRIGLLLDASDANLGFGRDKAYRAHLNQLIDEQLSENLIEMLYVASYGTDVTGLWPCPMTTNWRVANEAKSFVTEQMKPSGGSNLLAGIKHRRVIVGSLQAYDGINQHGYLHLTVNHSKNFVDHIFQAGRRMLDCIVIICGSCPDQSCQHIIDYVEEFMAGYSRPLLHIVSYDCHIPSVNEFLSQLAGLRKDNLYHCFSTASNKPIYTSGEIALLIQEIHKAQSVLRIVQELRLRVENSKKMAEEAASQAVDLIKSHPPTFSLPQPVDDSILQGPLKLDELPDQDDAVDDKGQPIALNRVQPSTSEEWLERQGLKAKKLDLFQVLAPNAYSQVTGYISSIKRSVTAQVHEQCMAQIRWPDGTIKNVHVDFAQLFEYQKQLTDLVGLLEKRIHWLTKESRSYFGTLVEPQIILIIDLSQQNAVYLVHIQYCVRHLLEQQLIQKSHFNILTVGNDVMAFRPTLTPVNRRNLQAAWDWIRGVQCEGSRNLLGGLRFALENEALKSFDEQPLGIYLFTSGIPDQEPYIIESYLEQKRCGRPGLQFHVSLYNVDDYDVLTGQAIPGRYANIAKTADVFRSIAHSTHGRFHWFRETGVIESDDIRVLVEEIDRVVNYSRQCHELIDSVKNKPPVSEVNSEDMEPEKIPAQRSKSLTDNSSKQIQAIVPRLNVLTAARQNVMEQKKQALLDRIPPKTLAWYRGIKANPKYHYSSDPMKCVVKNHTGPTEDISNRTKSKSVKSTVSFEGRAAIPSQEEPLSSLDWLRKYSIRSLGLALNQLVAGAACRHNISYVSPIKSHVEARYCSGLFPIVNVAGSLRHLQYTLDELKSFENEVLKAFKRYIQRLEWLLAGSRRYFGVVTEKCVVILIDVSGSMEPNLGDLKRQLKLLVWEQLFKNHIVFNLIAFNSDIKEWQTAGPTIADETACHDAVAWIDQLEAIGGTCTGAALCRALHHLNAVDPKSGVCPGQRRPPWMQEGNRDLPCKATDDIHRVTKAIYLITDGKPDSSCSSVLREVTETWKLNDQLEAEKQTRESIQRKGSEMQKDRKKKKKRKIKVPPSGPPVHTISYTEREDANNFLKKLSQITTGRYHSTLIPSNASTQLQNLKLNYFGDTTCSGNHESAEVSSSSLDGDVQLPNFSGDDLNLIVTEARVAQRTLKKIEYFEYVYKETKCHREQQC</sequence>
<proteinExistence type="predicted"/>
<feature type="region of interest" description="Disordered" evidence="1">
    <location>
        <begin position="1072"/>
        <end position="1111"/>
    </location>
</feature>
<dbReference type="PANTHER" id="PTHR46478">
    <property type="entry name" value="VON WILLEBRAND FACTOR A DOMAIN-CONTAINING PROTEIN 3A"/>
    <property type="match status" value="1"/>
</dbReference>
<protein>
    <recommendedName>
        <fullName evidence="2">VWFA domain-containing protein</fullName>
    </recommendedName>
</protein>
<feature type="region of interest" description="Disordered" evidence="1">
    <location>
        <begin position="675"/>
        <end position="705"/>
    </location>
</feature>
<evidence type="ECO:0000313" key="4">
    <source>
        <dbReference type="Proteomes" id="UP001497525"/>
    </source>
</evidence>
<dbReference type="Pfam" id="PF13768">
    <property type="entry name" value="VWA_3"/>
    <property type="match status" value="3"/>
</dbReference>
<dbReference type="InterPro" id="IPR002035">
    <property type="entry name" value="VWF_A"/>
</dbReference>
<dbReference type="InterPro" id="IPR036465">
    <property type="entry name" value="vWFA_dom_sf"/>
</dbReference>
<name>A0AAV2T6F1_CALDB</name>
<dbReference type="PANTHER" id="PTHR46478:SF1">
    <property type="entry name" value="VON WILLEBRAND FACTOR A DOMAIN-CONTAINING PROTEIN 3A"/>
    <property type="match status" value="1"/>
</dbReference>
<feature type="compositionally biased region" description="Basic and acidic residues" evidence="1">
    <location>
        <begin position="1072"/>
        <end position="1089"/>
    </location>
</feature>
<comment type="caution">
    <text evidence="3">The sequence shown here is derived from an EMBL/GenBank/DDBJ whole genome shotgun (WGS) entry which is preliminary data.</text>
</comment>
<dbReference type="SUPFAM" id="SSF53300">
    <property type="entry name" value="vWA-like"/>
    <property type="match status" value="2"/>
</dbReference>
<dbReference type="EMBL" id="CAXLJL010000123">
    <property type="protein sequence ID" value="CAL5132325.1"/>
    <property type="molecule type" value="Genomic_DNA"/>
</dbReference>
<dbReference type="CDD" id="cd00198">
    <property type="entry name" value="vWFA"/>
    <property type="match status" value="1"/>
</dbReference>
<dbReference type="AlphaFoldDB" id="A0AAV2T6F1"/>